<keyword evidence="3" id="KW-0732">Signal</keyword>
<dbReference type="RefSeq" id="XP_004991675.1">
    <property type="nucleotide sequence ID" value="XM_004991618.1"/>
</dbReference>
<proteinExistence type="predicted"/>
<dbReference type="EMBL" id="GL832973">
    <property type="protein sequence ID" value="EGD75754.1"/>
    <property type="molecule type" value="Genomic_DNA"/>
</dbReference>
<dbReference type="GeneID" id="16072236"/>
<gene>
    <name evidence="4" type="ORF">PTSG_07871</name>
</gene>
<feature type="signal peptide" evidence="3">
    <location>
        <begin position="1"/>
        <end position="26"/>
    </location>
</feature>
<keyword evidence="2" id="KW-0472">Membrane</keyword>
<evidence type="ECO:0000256" key="2">
    <source>
        <dbReference type="SAM" id="Phobius"/>
    </source>
</evidence>
<evidence type="ECO:0000256" key="1">
    <source>
        <dbReference type="SAM" id="MobiDB-lite"/>
    </source>
</evidence>
<dbReference type="KEGG" id="sre:PTSG_07871"/>
<feature type="compositionally biased region" description="Acidic residues" evidence="1">
    <location>
        <begin position="808"/>
        <end position="819"/>
    </location>
</feature>
<feature type="region of interest" description="Disordered" evidence="1">
    <location>
        <begin position="653"/>
        <end position="692"/>
    </location>
</feature>
<sequence length="862" mass="91896">MMARRGAAVSAAVLLIGMLMCVNVHGAVFTWKEDGCNTNFNNDANWDGGAPVVVGHNQDDAVTTTVYFGPKHQTDGWKPVTSLVHAGKYATKQAIVFADNGVLEFAPHGAQMVFHKTHPSDVDANTDDADVTVFTGGQTYRPECDFNCHKNWETSFNTTRPPCMEDDAFFPMTSSYHIFTGSFAPITSLTLDSVRVALANDEHLPPSFSSPAYGSGSGIHFSRGNSSMDRLTCELEAQFDVQQRACVCFSTCPSLEQQLADEALANELAIMAVNSTLNDARRPKEKLVAYTFKPLAILSLSPELQAAVEPQLNALGSADNEAVKHHMTRLAAEVLPDLRFAPGASCNLTYAPSSDTLAFAARVTGPAIAVDAIASVASFDTLAPGPREVLELLAWRASTSHIRNRTVEACLQVNTTSACAYLSGLDSAMDAADRVETATVTVEFSVGDLLPPTMLTRLFQSYNDDTLRNLIADTLSGTPPITKISGDQVRIRPAVVERREVASTASGMIVSIIFPMLRDKACTASDTSPECTLPSSSERFSELATFLNAAVTVFKPEEPTCLSFTSGIDTNCTRAVTLADLTSAALASPPLPLSDWKARVETTFYASIGGCGLRCNVDGSFSDAQYEADVAAMFDSVYNQVRTLVLAVLSSADDDDADDDHDDDDDDGDDDDDDDDDNDGPGSRSGSVLNDSEKVGVGVGSAVGVLLVAGLVLIVMRNRRRNPRVADALRDADSKKSADDSKTGARPVVSFSNPMYNENGDVEELNTLYNAAEDTGLYDAPAFNDSSTKQNPMYRSSEALQAKANDADGGDGGDGEGDGDGEKDGAVENVAENEADEGSYIDVAPTNVETLAVPTSVQQDDE</sequence>
<organism evidence="5">
    <name type="scientific">Salpingoeca rosetta (strain ATCC 50818 / BSB-021)</name>
    <dbReference type="NCBI Taxonomy" id="946362"/>
    <lineage>
        <taxon>Eukaryota</taxon>
        <taxon>Choanoflagellata</taxon>
        <taxon>Craspedida</taxon>
        <taxon>Salpingoecidae</taxon>
        <taxon>Salpingoeca</taxon>
    </lineage>
</organism>
<protein>
    <submittedName>
        <fullName evidence="4">Uncharacterized protein</fullName>
    </submittedName>
</protein>
<feature type="compositionally biased region" description="Acidic residues" evidence="1">
    <location>
        <begin position="653"/>
        <end position="679"/>
    </location>
</feature>
<dbReference type="Proteomes" id="UP000007799">
    <property type="component" value="Unassembled WGS sequence"/>
</dbReference>
<keyword evidence="2" id="KW-0812">Transmembrane</keyword>
<dbReference type="InParanoid" id="F2UGK4"/>
<feature type="chain" id="PRO_5003287647" evidence="3">
    <location>
        <begin position="27"/>
        <end position="862"/>
    </location>
</feature>
<evidence type="ECO:0000313" key="5">
    <source>
        <dbReference type="Proteomes" id="UP000007799"/>
    </source>
</evidence>
<accession>F2UGK4</accession>
<keyword evidence="2" id="KW-1133">Transmembrane helix</keyword>
<evidence type="ECO:0000256" key="3">
    <source>
        <dbReference type="SAM" id="SignalP"/>
    </source>
</evidence>
<feature type="compositionally biased region" description="Polar residues" evidence="1">
    <location>
        <begin position="784"/>
        <end position="794"/>
    </location>
</feature>
<keyword evidence="5" id="KW-1185">Reference proteome</keyword>
<feature type="compositionally biased region" description="Basic and acidic residues" evidence="1">
    <location>
        <begin position="727"/>
        <end position="743"/>
    </location>
</feature>
<evidence type="ECO:0000313" key="4">
    <source>
        <dbReference type="EMBL" id="EGD75754.1"/>
    </source>
</evidence>
<feature type="transmembrane region" description="Helical" evidence="2">
    <location>
        <begin position="695"/>
        <end position="716"/>
    </location>
</feature>
<feature type="region of interest" description="Disordered" evidence="1">
    <location>
        <begin position="725"/>
        <end position="753"/>
    </location>
</feature>
<feature type="region of interest" description="Disordered" evidence="1">
    <location>
        <begin position="780"/>
        <end position="847"/>
    </location>
</feature>
<dbReference type="AlphaFoldDB" id="F2UGK4"/>
<reference evidence="4" key="1">
    <citation type="submission" date="2009-08" db="EMBL/GenBank/DDBJ databases">
        <title>Annotation of Salpingoeca rosetta.</title>
        <authorList>
            <consortium name="The Broad Institute Genome Sequencing Platform"/>
            <person name="Russ C."/>
            <person name="Cuomo C."/>
            <person name="Burger G."/>
            <person name="Gray M.W."/>
            <person name="Holland P.W.H."/>
            <person name="King N."/>
            <person name="Lang F.B.F."/>
            <person name="Roger A.J."/>
            <person name="Ruiz-Trillo I."/>
            <person name="Young S.K."/>
            <person name="Zeng Q."/>
            <person name="Gargeya S."/>
            <person name="Alvarado L."/>
            <person name="Berlin A."/>
            <person name="Chapman S.B."/>
            <person name="Chen Z."/>
            <person name="Freedman E."/>
            <person name="Gellesch M."/>
            <person name="Goldberg J."/>
            <person name="Griggs A."/>
            <person name="Gujja S."/>
            <person name="Heilman E."/>
            <person name="Heiman D."/>
            <person name="Howarth C."/>
            <person name="Mehta T."/>
            <person name="Neiman D."/>
            <person name="Pearson M."/>
            <person name="Roberts A."/>
            <person name="Saif S."/>
            <person name="Shea T."/>
            <person name="Shenoy N."/>
            <person name="Sisk P."/>
            <person name="Stolte C."/>
            <person name="Sykes S."/>
            <person name="White J."/>
            <person name="Yandava C."/>
            <person name="Haas B."/>
            <person name="Nusbaum C."/>
            <person name="Birren B."/>
        </authorList>
    </citation>
    <scope>NUCLEOTIDE SEQUENCE [LARGE SCALE GENOMIC DNA]</scope>
    <source>
        <strain evidence="4">ATCC 50818</strain>
    </source>
</reference>
<name>F2UGK4_SALR5</name>